<dbReference type="EMBL" id="CYGX02000019">
    <property type="protein sequence ID" value="SIT39146.1"/>
    <property type="molecule type" value="Genomic_DNA"/>
</dbReference>
<evidence type="ECO:0000313" key="1">
    <source>
        <dbReference type="EMBL" id="SIT39146.1"/>
    </source>
</evidence>
<accession>A0A1N7RVM7</accession>
<dbReference type="AlphaFoldDB" id="A0A1N7RVM7"/>
<reference evidence="1 2" key="1">
    <citation type="submission" date="2016-12" db="EMBL/GenBank/DDBJ databases">
        <authorList>
            <person name="Song W.-J."/>
            <person name="Kurnit D.M."/>
        </authorList>
    </citation>
    <scope>NUCLEOTIDE SEQUENCE [LARGE SCALE GENOMIC DNA]</scope>
    <source>
        <strain evidence="1 2">STM7296</strain>
    </source>
</reference>
<name>A0A1N7RVM7_9BURK</name>
<evidence type="ECO:0000313" key="2">
    <source>
        <dbReference type="Proteomes" id="UP000187012"/>
    </source>
</evidence>
<protein>
    <submittedName>
        <fullName evidence="1">Uncharacterized protein</fullName>
    </submittedName>
</protein>
<proteinExistence type="predicted"/>
<sequence>MSDSAFFKPRVIEPVALNQPEGLGLAVELWLAQPVDGIAGRALQIHLRSGTKDATGRGAARSVACTRDGARGELNAARCACRRGPHVASSRRRIFPPRIASFSR</sequence>
<organism evidence="1 2">
    <name type="scientific">Paraburkholderia ribeironis</name>
    <dbReference type="NCBI Taxonomy" id="1247936"/>
    <lineage>
        <taxon>Bacteria</taxon>
        <taxon>Pseudomonadati</taxon>
        <taxon>Pseudomonadota</taxon>
        <taxon>Betaproteobacteria</taxon>
        <taxon>Burkholderiales</taxon>
        <taxon>Burkholderiaceae</taxon>
        <taxon>Paraburkholderia</taxon>
    </lineage>
</organism>
<dbReference type="Proteomes" id="UP000187012">
    <property type="component" value="Unassembled WGS sequence"/>
</dbReference>
<gene>
    <name evidence="1" type="ORF">BN2475_190087</name>
</gene>
<keyword evidence="2" id="KW-1185">Reference proteome</keyword>